<dbReference type="Pfam" id="PF13896">
    <property type="entry name" value="Glyco_transf_49"/>
    <property type="match status" value="2"/>
</dbReference>
<comment type="similarity">
    <text evidence="1">Belongs to the D-isomer specific 2-hydroxyacid dehydrogenase family.</text>
</comment>
<proteinExistence type="inferred from homology"/>
<sequence length="698" mass="79239">MRPSKIIPYYYKASGPFGQSDVTVTSIITSDRLDVFARLVDKYQGPISVTFHVKNITGEVPRILERLRTIYASSELMSRFVDVHLVIDSFDRQFNTWRNIARLFARTDYILMLDVDFYLCTDFRKTLRKNPWIMRRLESGLAAVVIPAFEYTNFQEGKDYGKFPTTKAELLKLVRRGKIDVFHWGWKPGHNSTDYPRFYSASPDEIYLVTEYQSAYEPYVIFKKNGPPWCEERFVGYGGNKAACLFEMYLSGVMYYVMADHFLIHQNHLYEETARRSERKYNRKIYSGFKEEVCFRYLRSYRDTGLLNTTRARNAIAECKKLKPIRIAAPETVILVCFGSRDRSTVGVYGLSGHLIQIGGTIVWAHDDVKALLGSIADVVYDDAPNRKAFLAEFKPGGKYEGTIGIYRENESAKKLGVFDKELIDGLPSSVRWIAHNGAGYDPVDVRACVAKGIYLSNTPGAVDDATATTALYLLISTLRQYSLAERSLRSLKWKPAGINTNSHDVTGRTLAILGLGGIGLRLAELVQSFPMRVIYHSRHRNPKAPSYCEYFENVEEMLAQTDVLSVHVPLRPDTVGLVGEKWIRALKPKSIIINTARGKVIDEEALIRALEDGHLAAAGLDVYPNEPEVNPRFLEFPQVTLLPHMGTENQDSQRKMEVRALTNLRDFLTTGMGKDLVQEFKQQQHQPAVAPKVISKL</sequence>
<dbReference type="InterPro" id="IPR006139">
    <property type="entry name" value="D-isomer_2_OHA_DH_cat_dom"/>
</dbReference>
<dbReference type="SUPFAM" id="SSF52283">
    <property type="entry name" value="Formate/glycerate dehydrogenase catalytic domain-like"/>
    <property type="match status" value="1"/>
</dbReference>
<dbReference type="GO" id="GO:0005829">
    <property type="term" value="C:cytosol"/>
    <property type="evidence" value="ECO:0007669"/>
    <property type="project" value="TreeGrafter"/>
</dbReference>
<dbReference type="PROSITE" id="PS00671">
    <property type="entry name" value="D_2_HYDROXYACID_DH_3"/>
    <property type="match status" value="1"/>
</dbReference>
<evidence type="ECO:0000256" key="1">
    <source>
        <dbReference type="ARBA" id="ARBA00005854"/>
    </source>
</evidence>
<name>A0A4Q2DWZ0_9AGAR</name>
<dbReference type="Gene3D" id="3.40.50.720">
    <property type="entry name" value="NAD(P)-binding Rossmann-like Domain"/>
    <property type="match status" value="2"/>
</dbReference>
<reference evidence="5 6" key="1">
    <citation type="submission" date="2019-01" db="EMBL/GenBank/DDBJ databases">
        <title>Draft genome sequence of Psathyrella aberdarensis IHI B618.</title>
        <authorList>
            <person name="Buettner E."/>
            <person name="Kellner H."/>
        </authorList>
    </citation>
    <scope>NUCLEOTIDE SEQUENCE [LARGE SCALE GENOMIC DNA]</scope>
    <source>
        <strain evidence="5 6">IHI B618</strain>
    </source>
</reference>
<dbReference type="InterPro" id="IPR029753">
    <property type="entry name" value="D-isomer_DH_CS"/>
</dbReference>
<feature type="domain" description="D-isomer specific 2-hydroxyacid dehydrogenase catalytic" evidence="3">
    <location>
        <begin position="418"/>
        <end position="676"/>
    </location>
</feature>
<dbReference type="Pfam" id="PF02826">
    <property type="entry name" value="2-Hacid_dh_C"/>
    <property type="match status" value="1"/>
</dbReference>
<dbReference type="InterPro" id="IPR050223">
    <property type="entry name" value="D-isomer_2-hydroxyacid_DH"/>
</dbReference>
<comment type="caution">
    <text evidence="5">The sequence shown here is derived from an EMBL/GenBank/DDBJ whole genome shotgun (WGS) entry which is preliminary data.</text>
</comment>
<evidence type="ECO:0000259" key="3">
    <source>
        <dbReference type="Pfam" id="PF00389"/>
    </source>
</evidence>
<dbReference type="SUPFAM" id="SSF51735">
    <property type="entry name" value="NAD(P)-binding Rossmann-fold domains"/>
    <property type="match status" value="1"/>
</dbReference>
<dbReference type="InterPro" id="IPR006140">
    <property type="entry name" value="D-isomer_DH_NAD-bd"/>
</dbReference>
<dbReference type="InterPro" id="IPR036291">
    <property type="entry name" value="NAD(P)-bd_dom_sf"/>
</dbReference>
<dbReference type="CDD" id="cd12168">
    <property type="entry name" value="Mand_dh_like"/>
    <property type="match status" value="1"/>
</dbReference>
<dbReference type="EMBL" id="SDEE01000011">
    <property type="protein sequence ID" value="RXW24987.1"/>
    <property type="molecule type" value="Genomic_DNA"/>
</dbReference>
<keyword evidence="2" id="KW-0560">Oxidoreductase</keyword>
<dbReference type="AlphaFoldDB" id="A0A4Q2DWZ0"/>
<evidence type="ECO:0000313" key="5">
    <source>
        <dbReference type="EMBL" id="RXW24987.1"/>
    </source>
</evidence>
<protein>
    <recommendedName>
        <fullName evidence="7">2-hydroxyacid dehydrogenase</fullName>
    </recommendedName>
</protein>
<dbReference type="PANTHER" id="PTHR10996">
    <property type="entry name" value="2-HYDROXYACID DEHYDROGENASE-RELATED"/>
    <property type="match status" value="1"/>
</dbReference>
<dbReference type="GO" id="GO:0016618">
    <property type="term" value="F:hydroxypyruvate reductase [NAD(P)H] activity"/>
    <property type="evidence" value="ECO:0007669"/>
    <property type="project" value="TreeGrafter"/>
</dbReference>
<dbReference type="InterPro" id="IPR029752">
    <property type="entry name" value="D-isomer_DH_CS1"/>
</dbReference>
<dbReference type="Pfam" id="PF00389">
    <property type="entry name" value="2-Hacid_dh"/>
    <property type="match status" value="1"/>
</dbReference>
<dbReference type="OrthoDB" id="411524at2759"/>
<dbReference type="PROSITE" id="PS00065">
    <property type="entry name" value="D_2_HYDROXYACID_DH_1"/>
    <property type="match status" value="1"/>
</dbReference>
<evidence type="ECO:0000259" key="4">
    <source>
        <dbReference type="Pfam" id="PF02826"/>
    </source>
</evidence>
<dbReference type="Proteomes" id="UP000290288">
    <property type="component" value="Unassembled WGS sequence"/>
</dbReference>
<feature type="domain" description="D-isomer specific 2-hydroxyacid dehydrogenase NAD-binding" evidence="4">
    <location>
        <begin position="473"/>
        <end position="647"/>
    </location>
</feature>
<gene>
    <name evidence="5" type="ORF">EST38_g914</name>
</gene>
<dbReference type="GO" id="GO:0051287">
    <property type="term" value="F:NAD binding"/>
    <property type="evidence" value="ECO:0007669"/>
    <property type="project" value="InterPro"/>
</dbReference>
<dbReference type="STRING" id="2316362.A0A4Q2DWZ0"/>
<evidence type="ECO:0000256" key="2">
    <source>
        <dbReference type="ARBA" id="ARBA00023002"/>
    </source>
</evidence>
<organism evidence="5 6">
    <name type="scientific">Candolleomyces aberdarensis</name>
    <dbReference type="NCBI Taxonomy" id="2316362"/>
    <lineage>
        <taxon>Eukaryota</taxon>
        <taxon>Fungi</taxon>
        <taxon>Dikarya</taxon>
        <taxon>Basidiomycota</taxon>
        <taxon>Agaricomycotina</taxon>
        <taxon>Agaricomycetes</taxon>
        <taxon>Agaricomycetidae</taxon>
        <taxon>Agaricales</taxon>
        <taxon>Agaricineae</taxon>
        <taxon>Psathyrellaceae</taxon>
        <taxon>Candolleomyces</taxon>
    </lineage>
</organism>
<accession>A0A4Q2DWZ0</accession>
<dbReference type="GO" id="GO:0030267">
    <property type="term" value="F:glyoxylate reductase (NADPH) activity"/>
    <property type="evidence" value="ECO:0007669"/>
    <property type="project" value="TreeGrafter"/>
</dbReference>
<evidence type="ECO:0008006" key="7">
    <source>
        <dbReference type="Google" id="ProtNLM"/>
    </source>
</evidence>
<keyword evidence="6" id="KW-1185">Reference proteome</keyword>
<dbReference type="PANTHER" id="PTHR10996:SF257">
    <property type="entry name" value="GLYOXYLATE REDUCTASE 1"/>
    <property type="match status" value="1"/>
</dbReference>
<evidence type="ECO:0000313" key="6">
    <source>
        <dbReference type="Proteomes" id="UP000290288"/>
    </source>
</evidence>